<keyword evidence="4 7" id="KW-0812">Transmembrane</keyword>
<sequence>MRRVTVHTDNDTISRTIDLAVPATVCLDEVLPSIVGMAYGGAPPSARWRLRRVGGSPLDESLSLRDNRVDDGELLWLTADEVPEPAWSDRDGFHTAATQLTDGPVPPLLWVAVSVSAAALAAAALASAARTAAPPVAIAAVVAAAAAAGALVAHRARPEQPLLVTTVGMVAVMFGAISGALAVPAGPVAAHVLLASAAAMSVATLLLRLTIGAATPLTATAVAALLTSAASAVALAGRLDAGTAAAILATLSVVTLGAAPRIAMVVARIGPAPPDVDEPEIVDRFRAALAHETLTGLVTGATVTTSAAVLLLAGTGHSAPPATALAVALGAILLLRARTHVGTGRRCVLIVGGFVCLAAGLAMTVTAAPEYAAWIALVALAGGLAATAPLLGMTAGPGARRAADVAECLVLAAAVPLACWIAGVYGLVRDAGLS</sequence>
<evidence type="ECO:0000256" key="2">
    <source>
        <dbReference type="ARBA" id="ARBA00006162"/>
    </source>
</evidence>
<dbReference type="GO" id="GO:0005886">
    <property type="term" value="C:plasma membrane"/>
    <property type="evidence" value="ECO:0007669"/>
    <property type="project" value="UniProtKB-SubCell"/>
</dbReference>
<evidence type="ECO:0000313" key="9">
    <source>
        <dbReference type="EMBL" id="SEH92688.1"/>
    </source>
</evidence>
<evidence type="ECO:0000256" key="6">
    <source>
        <dbReference type="ARBA" id="ARBA00023136"/>
    </source>
</evidence>
<dbReference type="InterPro" id="IPR006707">
    <property type="entry name" value="T7SS_EccD"/>
</dbReference>
<dbReference type="InterPro" id="IPR024962">
    <property type="entry name" value="YukD-like"/>
</dbReference>
<evidence type="ECO:0000256" key="5">
    <source>
        <dbReference type="ARBA" id="ARBA00022989"/>
    </source>
</evidence>
<feature type="transmembrane region" description="Helical" evidence="7">
    <location>
        <begin position="319"/>
        <end position="335"/>
    </location>
</feature>
<dbReference type="Pfam" id="PF19053">
    <property type="entry name" value="EccD"/>
    <property type="match status" value="1"/>
</dbReference>
<evidence type="ECO:0000256" key="1">
    <source>
        <dbReference type="ARBA" id="ARBA00004651"/>
    </source>
</evidence>
<keyword evidence="3" id="KW-1003">Cell membrane</keyword>
<feature type="transmembrane region" description="Helical" evidence="7">
    <location>
        <begin position="405"/>
        <end position="428"/>
    </location>
</feature>
<proteinExistence type="inferred from homology"/>
<keyword evidence="5 7" id="KW-1133">Transmembrane helix</keyword>
<feature type="transmembrane region" description="Helical" evidence="7">
    <location>
        <begin position="241"/>
        <end position="259"/>
    </location>
</feature>
<dbReference type="EMBL" id="LT629971">
    <property type="protein sequence ID" value="SEH92688.1"/>
    <property type="molecule type" value="Genomic_DNA"/>
</dbReference>
<feature type="transmembrane region" description="Helical" evidence="7">
    <location>
        <begin position="214"/>
        <end position="235"/>
    </location>
</feature>
<comment type="similarity">
    <text evidence="2">Belongs to the EccD/Snm4 family.</text>
</comment>
<dbReference type="NCBIfam" id="TIGR03920">
    <property type="entry name" value="T7SS_EccD"/>
    <property type="match status" value="1"/>
</dbReference>
<comment type="subcellular location">
    <subcellularLocation>
        <location evidence="1">Cell membrane</location>
        <topology evidence="1">Multi-pass membrane protein</topology>
    </subcellularLocation>
</comment>
<reference evidence="10" key="1">
    <citation type="submission" date="2016-10" db="EMBL/GenBank/DDBJ databases">
        <authorList>
            <person name="Varghese N."/>
            <person name="Submissions S."/>
        </authorList>
    </citation>
    <scope>NUCLEOTIDE SEQUENCE [LARGE SCALE GENOMIC DNA]</scope>
    <source>
        <strain evidence="10">DSM 45405</strain>
    </source>
</reference>
<dbReference type="AlphaFoldDB" id="A0A1H6M5Q5"/>
<organism evidence="9 10">
    <name type="scientific">Mycolicibacterium rutilum</name>
    <name type="common">Mycobacterium rutilum</name>
    <dbReference type="NCBI Taxonomy" id="370526"/>
    <lineage>
        <taxon>Bacteria</taxon>
        <taxon>Bacillati</taxon>
        <taxon>Actinomycetota</taxon>
        <taxon>Actinomycetes</taxon>
        <taxon>Mycobacteriales</taxon>
        <taxon>Mycobacteriaceae</taxon>
        <taxon>Mycolicibacterium</taxon>
    </lineage>
</organism>
<gene>
    <name evidence="9" type="ORF">SAMN04489835_5793</name>
</gene>
<feature type="transmembrane region" description="Helical" evidence="7">
    <location>
        <begin position="188"/>
        <end position="207"/>
    </location>
</feature>
<dbReference type="Gene3D" id="3.10.20.90">
    <property type="entry name" value="Phosphatidylinositol 3-kinase Catalytic Subunit, Chain A, domain 1"/>
    <property type="match status" value="1"/>
</dbReference>
<dbReference type="Pfam" id="PF08817">
    <property type="entry name" value="YukD"/>
    <property type="match status" value="1"/>
</dbReference>
<feature type="transmembrane region" description="Helical" evidence="7">
    <location>
        <begin position="294"/>
        <end position="313"/>
    </location>
</feature>
<evidence type="ECO:0000259" key="8">
    <source>
        <dbReference type="Pfam" id="PF19053"/>
    </source>
</evidence>
<feature type="transmembrane region" description="Helical" evidence="7">
    <location>
        <begin position="347"/>
        <end position="365"/>
    </location>
</feature>
<evidence type="ECO:0000256" key="3">
    <source>
        <dbReference type="ARBA" id="ARBA00022475"/>
    </source>
</evidence>
<evidence type="ECO:0000256" key="4">
    <source>
        <dbReference type="ARBA" id="ARBA00022692"/>
    </source>
</evidence>
<feature type="transmembrane region" description="Helical" evidence="7">
    <location>
        <begin position="132"/>
        <end position="153"/>
    </location>
</feature>
<dbReference type="STRING" id="370526.SAMN04489835_5793"/>
<dbReference type="InterPro" id="IPR044049">
    <property type="entry name" value="EccD_transm"/>
</dbReference>
<evidence type="ECO:0000256" key="7">
    <source>
        <dbReference type="SAM" id="Phobius"/>
    </source>
</evidence>
<feature type="transmembrane region" description="Helical" evidence="7">
    <location>
        <begin position="371"/>
        <end position="393"/>
    </location>
</feature>
<name>A0A1H6M5Q5_MYCRU</name>
<feature type="transmembrane region" description="Helical" evidence="7">
    <location>
        <begin position="108"/>
        <end position="126"/>
    </location>
</feature>
<keyword evidence="10" id="KW-1185">Reference proteome</keyword>
<dbReference type="Proteomes" id="UP000182915">
    <property type="component" value="Chromosome I"/>
</dbReference>
<feature type="transmembrane region" description="Helical" evidence="7">
    <location>
        <begin position="162"/>
        <end position="182"/>
    </location>
</feature>
<accession>A0A1H6M5Q5</accession>
<evidence type="ECO:0000313" key="10">
    <source>
        <dbReference type="Proteomes" id="UP000182915"/>
    </source>
</evidence>
<keyword evidence="6 7" id="KW-0472">Membrane</keyword>
<feature type="domain" description="EccD-like transmembrane" evidence="8">
    <location>
        <begin position="111"/>
        <end position="430"/>
    </location>
</feature>
<protein>
    <submittedName>
        <fullName evidence="9">Type VII secretion integral membrane protein EccD</fullName>
    </submittedName>
</protein>